<dbReference type="InterPro" id="IPR026983">
    <property type="entry name" value="DHC"/>
</dbReference>
<accession>A0ABL0DUQ1</accession>
<name>A0ABL0DUQ1_RHOPR</name>
<dbReference type="Proteomes" id="UP000015103">
    <property type="component" value="Unassembled WGS sequence"/>
</dbReference>
<proteinExistence type="predicted"/>
<evidence type="ECO:0000313" key="2">
    <source>
        <dbReference type="EnsemblMetazoa" id="RPRC006578.P150"/>
    </source>
</evidence>
<feature type="domain" description="Dynein heavy chain tail" evidence="1">
    <location>
        <begin position="176"/>
        <end position="636"/>
    </location>
</feature>
<evidence type="ECO:0000313" key="3">
    <source>
        <dbReference type="Proteomes" id="UP000015103"/>
    </source>
</evidence>
<sequence length="858" mass="100451">MEYLDIRKEYIINLTAQFFTLDLVEDKKLNYLKDVSLMKFLEDSATLLLLAQQSDLEIIFKLKVPANVDSAIEKLLVFFKIKPVSVASENFLDNIRVTSLQGSPIRELYYKIHRIFGPLFLQDEMAKFGFHIPRLLKDLETNLHNALFREKIMPNETSLSDILAIEHEIIYWENMNLKTEEVKNVIDMLVKLYTLMSEMNQKPLLDVVEILENAINILDDLWKIEDAHYPQDHMENIMNIIGDDVVKLLQNRLSKYNLWEYRREFEGPLFDAINISQKWITLCSTFTDIYWSHSALHPWTKGPFVPTNVKLFLKRLNEIQETFLINVQISSLLDGQQFIDFSAELCYGNLEGINPLYFNCYTEAKWQSALSKFYDRVGQIEDQLALKLRESFVLENSTILQLLQNVQRYLELLKRPKIRQNLLGELQNMMVQVDYFIPLLKEDYERSENCELSNNIAGLSKAQHLEKLIKEISELAPQIFLDLNCYPEFLASMTDTLKELKEYEDIQFQSWTQKAMSLMSQKTFLKQTQGVVVQFEQGKLMHVNFSAELLALVKETRQLFLLGYPVNSEILAAAARAKQFMSQAKALNQVASFHNTIGDRMINSQRSMMLSSARELAKLVQTQNTVTWENSKLVDDYIKKLQSVVKNIACQNNKLIHYHTRVMSKIQSLINVDIIKQGPSWRSAVNDIRNIVAEVEEQFSNTNPWKTHIDHQIYKVLEHQYQMCLLKVNELMPECHVELAYRNNHVTYVPNINTLRRRYYKKLASYIALPQHMIKPIGDIHIYPAIIEYNHALFPQIYAQAEIHFRELEKFKGIWYKWLALSQENIDALMEKINTPEDWSQNFKASKYFGQQVARLPR</sequence>
<dbReference type="PANTHER" id="PTHR46532:SF15">
    <property type="entry name" value="CYTOPLASMIC DYNEIN 2 HEAVY CHAIN 1"/>
    <property type="match status" value="1"/>
</dbReference>
<dbReference type="PANTHER" id="PTHR46532">
    <property type="entry name" value="MALE FERTILITY FACTOR KL5"/>
    <property type="match status" value="1"/>
</dbReference>
<evidence type="ECO:0000259" key="1">
    <source>
        <dbReference type="Pfam" id="PF08385"/>
    </source>
</evidence>
<organism evidence="2 3">
    <name type="scientific">Rhodnius prolixus</name>
    <name type="common">Triatomid bug</name>
    <dbReference type="NCBI Taxonomy" id="13249"/>
    <lineage>
        <taxon>Eukaryota</taxon>
        <taxon>Metazoa</taxon>
        <taxon>Ecdysozoa</taxon>
        <taxon>Arthropoda</taxon>
        <taxon>Hexapoda</taxon>
        <taxon>Insecta</taxon>
        <taxon>Pterygota</taxon>
        <taxon>Neoptera</taxon>
        <taxon>Paraneoptera</taxon>
        <taxon>Hemiptera</taxon>
        <taxon>Heteroptera</taxon>
        <taxon>Panheteroptera</taxon>
        <taxon>Cimicomorpha</taxon>
        <taxon>Reduviidae</taxon>
        <taxon>Triatominae</taxon>
        <taxon>Rhodnius</taxon>
    </lineage>
</organism>
<protein>
    <recommendedName>
        <fullName evidence="1">Dynein heavy chain tail domain-containing protein</fullName>
    </recommendedName>
</protein>
<dbReference type="EnsemblMetazoa" id="RPRC006578.R150">
    <property type="protein sequence ID" value="RPRC006578.P150"/>
    <property type="gene ID" value="RPRC006578"/>
</dbReference>
<dbReference type="InterPro" id="IPR013594">
    <property type="entry name" value="Dynein_heavy_tail"/>
</dbReference>
<keyword evidence="3" id="KW-1185">Reference proteome</keyword>
<dbReference type="EMBL" id="ACPB03002934">
    <property type="status" value="NOT_ANNOTATED_CDS"/>
    <property type="molecule type" value="Genomic_DNA"/>
</dbReference>
<reference evidence="2" key="1">
    <citation type="submission" date="2025-05" db="UniProtKB">
        <authorList>
            <consortium name="EnsemblMetazoa"/>
        </authorList>
    </citation>
    <scope>IDENTIFICATION</scope>
</reference>
<dbReference type="Pfam" id="PF08385">
    <property type="entry name" value="DHC_N1"/>
    <property type="match status" value="1"/>
</dbReference>